<reference evidence="1 2" key="1">
    <citation type="submission" date="2020-06" db="EMBL/GenBank/DDBJ databases">
        <title>Methanolobus halotolerans sp. nov., isolated from a saline lake Tus in Siberia.</title>
        <authorList>
            <person name="Shen Y."/>
            <person name="Chen S.-C."/>
            <person name="Lai M.-C."/>
            <person name="Huang H.-H."/>
            <person name="Chiu H.-H."/>
            <person name="Tang S.-L."/>
            <person name="Rogozin D.Y."/>
            <person name="Degermendzhy A.G."/>
        </authorList>
    </citation>
    <scope>NUCLEOTIDE SEQUENCE [LARGE SCALE GENOMIC DNA]</scope>
    <source>
        <strain evidence="1 2">DSM 21339</strain>
    </source>
</reference>
<dbReference type="KEGG" id="mzi:HWN40_10650"/>
<accession>A0A7D5EA67</accession>
<dbReference type="Proteomes" id="UP000509594">
    <property type="component" value="Chromosome"/>
</dbReference>
<dbReference type="RefSeq" id="WP_176965710.1">
    <property type="nucleotide sequence ID" value="NZ_CP058215.1"/>
</dbReference>
<dbReference type="OrthoDB" id="125033at2157"/>
<organism evidence="1 2">
    <name type="scientific">Methanolobus zinderi</name>
    <dbReference type="NCBI Taxonomy" id="536044"/>
    <lineage>
        <taxon>Archaea</taxon>
        <taxon>Methanobacteriati</taxon>
        <taxon>Methanobacteriota</taxon>
        <taxon>Stenosarchaea group</taxon>
        <taxon>Methanomicrobia</taxon>
        <taxon>Methanosarcinales</taxon>
        <taxon>Methanosarcinaceae</taxon>
        <taxon>Methanolobus</taxon>
    </lineage>
</organism>
<evidence type="ECO:0000313" key="2">
    <source>
        <dbReference type="Proteomes" id="UP000509594"/>
    </source>
</evidence>
<dbReference type="GeneID" id="55822139"/>
<name>A0A7D5EA67_9EURY</name>
<proteinExistence type="predicted"/>
<protein>
    <submittedName>
        <fullName evidence="1">Uncharacterized protein</fullName>
    </submittedName>
</protein>
<evidence type="ECO:0000313" key="1">
    <source>
        <dbReference type="EMBL" id="QLC50655.1"/>
    </source>
</evidence>
<dbReference type="AlphaFoldDB" id="A0A7D5EA67"/>
<keyword evidence="2" id="KW-1185">Reference proteome</keyword>
<dbReference type="EMBL" id="CP058215">
    <property type="protein sequence ID" value="QLC50655.1"/>
    <property type="molecule type" value="Genomic_DNA"/>
</dbReference>
<gene>
    <name evidence="1" type="ORF">HWN40_10650</name>
</gene>
<sequence>MDYKKLLKVLKNSKQVYREDYVRKIFRSSHYDIGLFETQLNEFNETLKGKDSDLAREYMDRTILAQVLDDASLLLEIARDNKCLSEEQNEAVVDIIEQLDSMSEDIEVIEQVKALSELPEGSDQEIISKERKRIFANV</sequence>